<protein>
    <submittedName>
        <fullName evidence="1">CASK interacting protein 2</fullName>
    </submittedName>
</protein>
<dbReference type="AlphaFoldDB" id="A0A1A8PB96"/>
<feature type="non-terminal residue" evidence="1">
    <location>
        <position position="1"/>
    </location>
</feature>
<proteinExistence type="predicted"/>
<reference evidence="1" key="2">
    <citation type="submission" date="2016-06" db="EMBL/GenBank/DDBJ databases">
        <title>The genome of a short-lived fish provides insights into sex chromosome evolution and the genetic control of aging.</title>
        <authorList>
            <person name="Reichwald K."/>
            <person name="Felder M."/>
            <person name="Petzold A."/>
            <person name="Koch P."/>
            <person name="Groth M."/>
            <person name="Platzer M."/>
        </authorList>
    </citation>
    <scope>NUCLEOTIDE SEQUENCE</scope>
    <source>
        <tissue evidence="1">Brain</tissue>
    </source>
</reference>
<feature type="non-terminal residue" evidence="1">
    <location>
        <position position="89"/>
    </location>
</feature>
<organism evidence="1">
    <name type="scientific">Nothobranchius pienaari</name>
    <dbReference type="NCBI Taxonomy" id="704102"/>
    <lineage>
        <taxon>Eukaryota</taxon>
        <taxon>Metazoa</taxon>
        <taxon>Chordata</taxon>
        <taxon>Craniata</taxon>
        <taxon>Vertebrata</taxon>
        <taxon>Euteleostomi</taxon>
        <taxon>Actinopterygii</taxon>
        <taxon>Neopterygii</taxon>
        <taxon>Teleostei</taxon>
        <taxon>Neoteleostei</taxon>
        <taxon>Acanthomorphata</taxon>
        <taxon>Ovalentaria</taxon>
        <taxon>Atherinomorphae</taxon>
        <taxon>Cyprinodontiformes</taxon>
        <taxon>Nothobranchiidae</taxon>
        <taxon>Nothobranchius</taxon>
    </lineage>
</organism>
<gene>
    <name evidence="1" type="primary">CASKIN2</name>
</gene>
<evidence type="ECO:0000313" key="1">
    <source>
        <dbReference type="EMBL" id="SBR78292.1"/>
    </source>
</evidence>
<name>A0A1A8PB96_9TELE</name>
<reference evidence="1" key="1">
    <citation type="submission" date="2016-05" db="EMBL/GenBank/DDBJ databases">
        <authorList>
            <person name="Lavstsen T."/>
            <person name="Jespersen J.S."/>
        </authorList>
    </citation>
    <scope>NUCLEOTIDE SEQUENCE</scope>
    <source>
        <tissue evidence="1">Brain</tissue>
    </source>
</reference>
<dbReference type="EMBL" id="HAEG01007059">
    <property type="protein sequence ID" value="SBR78292.1"/>
    <property type="molecule type" value="Transcribed_RNA"/>
</dbReference>
<accession>A0A1A8PB96</accession>
<sequence length="89" mass="10798">LRMGISLFTWLPSTDTMKCLRCCSSTSPIHVWSTRPRRHLWTWPVSLDEPRWSSCYSAATWWWRCWRERGRSRQTRPTPPRCIWQLAMD</sequence>